<dbReference type="InterPro" id="IPR003593">
    <property type="entry name" value="AAA+_ATPase"/>
</dbReference>
<name>A0AA41BWZ5_9GAMM</name>
<dbReference type="GO" id="GO:0005886">
    <property type="term" value="C:plasma membrane"/>
    <property type="evidence" value="ECO:0007669"/>
    <property type="project" value="UniProtKB-SubCell"/>
</dbReference>
<dbReference type="InterPro" id="IPR017871">
    <property type="entry name" value="ABC_transporter-like_CS"/>
</dbReference>
<comment type="similarity">
    <text evidence="8">Belongs to the ABC transporter superfamily. Vitamin B12 importer (TC 3.A.1.13.1) family.</text>
</comment>
<evidence type="ECO:0000256" key="7">
    <source>
        <dbReference type="ARBA" id="ARBA00023136"/>
    </source>
</evidence>
<dbReference type="Gene3D" id="3.40.50.300">
    <property type="entry name" value="P-loop containing nucleotide triphosphate hydrolases"/>
    <property type="match status" value="1"/>
</dbReference>
<evidence type="ECO:0000256" key="2">
    <source>
        <dbReference type="ARBA" id="ARBA00022475"/>
    </source>
</evidence>
<dbReference type="GO" id="GO:0005524">
    <property type="term" value="F:ATP binding"/>
    <property type="evidence" value="ECO:0007669"/>
    <property type="project" value="UniProtKB-KW"/>
</dbReference>
<comment type="subcellular location">
    <subcellularLocation>
        <location evidence="8">Cell membrane</location>
        <topology evidence="8">Peripheral membrane protein</topology>
    </subcellularLocation>
</comment>
<keyword evidence="5 8" id="KW-0067">ATP-binding</keyword>
<evidence type="ECO:0000313" key="11">
    <source>
        <dbReference type="EMBL" id="ORJ18585.1"/>
    </source>
</evidence>
<dbReference type="PROSITE" id="PS50893">
    <property type="entry name" value="ABC_TRANSPORTER_2"/>
    <property type="match status" value="1"/>
</dbReference>
<dbReference type="SMART" id="SM00382">
    <property type="entry name" value="AAA"/>
    <property type="match status" value="1"/>
</dbReference>
<feature type="binding site" evidence="8">
    <location>
        <begin position="30"/>
        <end position="37"/>
    </location>
    <ligand>
        <name>ATP</name>
        <dbReference type="ChEBI" id="CHEBI:30616"/>
    </ligand>
</feature>
<reference evidence="11" key="1">
    <citation type="submission" date="2016-12" db="EMBL/GenBank/DDBJ databases">
        <authorList>
            <person name="Le Fleche-Mateos A."/>
        </authorList>
    </citation>
    <scope>NUCLEOTIDE SEQUENCE</scope>
    <source>
        <strain evidence="11">213</strain>
    </source>
</reference>
<dbReference type="SUPFAM" id="SSF52540">
    <property type="entry name" value="P-loop containing nucleoside triphosphate hydrolases"/>
    <property type="match status" value="1"/>
</dbReference>
<dbReference type="Proteomes" id="UP000192722">
    <property type="component" value="Unassembled WGS sequence"/>
</dbReference>
<dbReference type="Pfam" id="PF00005">
    <property type="entry name" value="ABC_tran"/>
    <property type="match status" value="1"/>
</dbReference>
<sequence>MLQLNQLNVVSRFVPFTAKVSPGTRVHIIGPNGAGKSSLLASIAGMLNAEGEVSIAGQLISSLSGRELSRLRSYLCQQYLPLSAMPVFQYLSLHQPAEVNSAQLEKTLMMLCEPLHLEDKLSKPVTQLSGGEWQRVRLVATLLQVWPTLNPQGTLLLLDEPATGLDIAHQLAIDLIVNEFCAMGGIAIISDHDLNHTLHQASQVWLMSKGEVIAAGSCEAVLNPANLAPVYGVSFQLHQFSGKPWIIAS</sequence>
<dbReference type="PANTHER" id="PTHR42734:SF18">
    <property type="entry name" value="VITAMIN B12 IMPORT ATP-BINDING PROTEIN BTUD"/>
    <property type="match status" value="1"/>
</dbReference>
<dbReference type="Proteomes" id="UP000705283">
    <property type="component" value="Unassembled WGS sequence"/>
</dbReference>
<evidence type="ECO:0000256" key="5">
    <source>
        <dbReference type="ARBA" id="ARBA00022840"/>
    </source>
</evidence>
<dbReference type="InterPro" id="IPR003439">
    <property type="entry name" value="ABC_transporter-like_ATP-bd"/>
</dbReference>
<dbReference type="EC" id="7.6.2.8" evidence="8"/>
<gene>
    <name evidence="8 10" type="primary">btuD</name>
    <name evidence="11" type="ORF">BS639_24540</name>
    <name evidence="10" type="ORF">ITX54_12740</name>
</gene>
<dbReference type="EMBL" id="JADMKS010000005">
    <property type="protein sequence ID" value="MBF6637527.1"/>
    <property type="molecule type" value="Genomic_DNA"/>
</dbReference>
<dbReference type="PROSITE" id="PS00211">
    <property type="entry name" value="ABC_TRANSPORTER_1"/>
    <property type="match status" value="1"/>
</dbReference>
<dbReference type="InterPro" id="IPR027417">
    <property type="entry name" value="P-loop_NTPase"/>
</dbReference>
<evidence type="ECO:0000256" key="4">
    <source>
        <dbReference type="ARBA" id="ARBA00022741"/>
    </source>
</evidence>
<keyword evidence="4 8" id="KW-0547">Nucleotide-binding</keyword>
<evidence type="ECO:0000259" key="9">
    <source>
        <dbReference type="PROSITE" id="PS50893"/>
    </source>
</evidence>
<evidence type="ECO:0000256" key="1">
    <source>
        <dbReference type="ARBA" id="ARBA00022448"/>
    </source>
</evidence>
<reference evidence="11 12" key="2">
    <citation type="journal article" date="2017" name="Int. J. Syst. Evol. Microbiol.">
        <title>Rouxiella badensis sp. nov. and Rouxiella silvae sp. nov. isolated from peat bog soil in Germany and emendation of the genus description.</title>
        <authorList>
            <person name="Le Fleche-Mateos A."/>
            <person name="Kugler J.H."/>
            <person name="Hansen S.H."/>
            <person name="Syldatk C."/>
            <person name="Hausmann R."/>
            <person name="Lomprez F."/>
            <person name="Vandenbogaert M."/>
            <person name="Manuguerra J.C."/>
            <person name="Grimont P.A."/>
        </authorList>
    </citation>
    <scope>NUCLEOTIDE SEQUENCE [LARGE SCALE GENOMIC DNA]</scope>
    <source>
        <strain evidence="11 12">213</strain>
    </source>
</reference>
<dbReference type="InterPro" id="IPR050153">
    <property type="entry name" value="Metal_Ion_Import_ABC"/>
</dbReference>
<dbReference type="RefSeq" id="WP_084984644.1">
    <property type="nucleotide sequence ID" value="NZ_CBCSCF010000003.1"/>
</dbReference>
<dbReference type="FunFam" id="3.40.50.300:FF:000462">
    <property type="entry name" value="Vitamin B12 import ATP-binding protein BtuD"/>
    <property type="match status" value="1"/>
</dbReference>
<keyword evidence="12" id="KW-1185">Reference proteome</keyword>
<keyword evidence="2 8" id="KW-1003">Cell membrane</keyword>
<evidence type="ECO:0000313" key="12">
    <source>
        <dbReference type="Proteomes" id="UP000192722"/>
    </source>
</evidence>
<comment type="function">
    <text evidence="8">Part of the ABC transporter complex BtuCDF involved in vitamin B12 import. Responsible for energy coupling to the transport system.</text>
</comment>
<keyword evidence="7 8" id="KW-0472">Membrane</keyword>
<dbReference type="PANTHER" id="PTHR42734">
    <property type="entry name" value="METAL TRANSPORT SYSTEM ATP-BINDING PROTEIN TM_0124-RELATED"/>
    <property type="match status" value="1"/>
</dbReference>
<dbReference type="NCBIfam" id="NF002981">
    <property type="entry name" value="PRK03695.1"/>
    <property type="match status" value="1"/>
</dbReference>
<dbReference type="EMBL" id="MRWD01000114">
    <property type="protein sequence ID" value="ORJ18585.1"/>
    <property type="molecule type" value="Genomic_DNA"/>
</dbReference>
<dbReference type="HAMAP" id="MF_01005">
    <property type="entry name" value="BtuD"/>
    <property type="match status" value="1"/>
</dbReference>
<evidence type="ECO:0000256" key="6">
    <source>
        <dbReference type="ARBA" id="ARBA00022967"/>
    </source>
</evidence>
<reference evidence="10" key="4">
    <citation type="submission" date="2022-09" db="EMBL/GenBank/DDBJ databases">
        <title>Rouxiella aceris sp. nov., isolated from tree sap and emended description of the genus Rhouxiella.</title>
        <authorList>
            <person name="Kim I.S."/>
        </authorList>
    </citation>
    <scope>NUCLEOTIDE SEQUENCE</scope>
    <source>
        <strain evidence="10">SAP-2</strain>
    </source>
</reference>
<evidence type="ECO:0000256" key="3">
    <source>
        <dbReference type="ARBA" id="ARBA00022519"/>
    </source>
</evidence>
<reference evidence="10" key="3">
    <citation type="submission" date="2020-11" db="EMBL/GenBank/DDBJ databases">
        <authorList>
            <person name="Lee S.D."/>
        </authorList>
    </citation>
    <scope>NUCLEOTIDE SEQUENCE</scope>
    <source>
        <strain evidence="10">SAP-2</strain>
    </source>
</reference>
<keyword evidence="1 8" id="KW-0813">Transport</keyword>
<comment type="subunit">
    <text evidence="8">The complex is composed of two ATP-binding proteins (BtuD), two transmembrane proteins (BtuC) and a solute-binding protein (BtuF).</text>
</comment>
<feature type="domain" description="ABC transporter" evidence="9">
    <location>
        <begin position="2"/>
        <end position="234"/>
    </location>
</feature>
<proteinExistence type="inferred from homology"/>
<protein>
    <recommendedName>
        <fullName evidence="8">Vitamin B12 import ATP-binding protein BtuD</fullName>
        <ecNumber evidence="8">7.6.2.8</ecNumber>
    </recommendedName>
    <alternativeName>
        <fullName evidence="8">Vitamin B12-transporting ATPase</fullName>
    </alternativeName>
</protein>
<dbReference type="AlphaFoldDB" id="A0AA41BWZ5"/>
<evidence type="ECO:0000313" key="13">
    <source>
        <dbReference type="Proteomes" id="UP000705283"/>
    </source>
</evidence>
<dbReference type="GO" id="GO:0015420">
    <property type="term" value="F:ABC-type vitamin B12 transporter activity"/>
    <property type="evidence" value="ECO:0007669"/>
    <property type="project" value="UniProtKB-UniRule"/>
</dbReference>
<comment type="caution">
    <text evidence="10">The sequence shown here is derived from an EMBL/GenBank/DDBJ whole genome shotgun (WGS) entry which is preliminary data.</text>
</comment>
<accession>A0AA41BWZ5</accession>
<comment type="catalytic activity">
    <reaction evidence="8">
        <text>an R-cob(III)alamin(out) + ATP + H2O = an R-cob(III)alamin(in) + ADP + phosphate + H(+)</text>
        <dbReference type="Rhea" id="RHEA:17873"/>
        <dbReference type="ChEBI" id="CHEBI:15377"/>
        <dbReference type="ChEBI" id="CHEBI:15378"/>
        <dbReference type="ChEBI" id="CHEBI:30616"/>
        <dbReference type="ChEBI" id="CHEBI:43474"/>
        <dbReference type="ChEBI" id="CHEBI:140785"/>
        <dbReference type="ChEBI" id="CHEBI:456216"/>
        <dbReference type="EC" id="7.6.2.8"/>
    </reaction>
</comment>
<evidence type="ECO:0000256" key="8">
    <source>
        <dbReference type="HAMAP-Rule" id="MF_01005"/>
    </source>
</evidence>
<keyword evidence="6 8" id="KW-1278">Translocase</keyword>
<keyword evidence="3" id="KW-0997">Cell inner membrane</keyword>
<evidence type="ECO:0000313" key="10">
    <source>
        <dbReference type="EMBL" id="MBF6637527.1"/>
    </source>
</evidence>
<dbReference type="GO" id="GO:0016887">
    <property type="term" value="F:ATP hydrolysis activity"/>
    <property type="evidence" value="ECO:0007669"/>
    <property type="project" value="InterPro"/>
</dbReference>
<dbReference type="InterPro" id="IPR023693">
    <property type="entry name" value="ABC_transptr_BtuD"/>
</dbReference>
<organism evidence="10 13">
    <name type="scientific">Rouxiella silvae</name>
    <dbReference type="NCBI Taxonomy" id="1646373"/>
    <lineage>
        <taxon>Bacteria</taxon>
        <taxon>Pseudomonadati</taxon>
        <taxon>Pseudomonadota</taxon>
        <taxon>Gammaproteobacteria</taxon>
        <taxon>Enterobacterales</taxon>
        <taxon>Yersiniaceae</taxon>
        <taxon>Rouxiella</taxon>
    </lineage>
</organism>